<evidence type="ECO:0000313" key="8">
    <source>
        <dbReference type="EMBL" id="HED30958.1"/>
    </source>
</evidence>
<evidence type="ECO:0000256" key="4">
    <source>
        <dbReference type="ARBA" id="ARBA00022723"/>
    </source>
</evidence>
<keyword evidence="5" id="KW-0408">Iron</keyword>
<dbReference type="GO" id="GO:0003824">
    <property type="term" value="F:catalytic activity"/>
    <property type="evidence" value="ECO:0007669"/>
    <property type="project" value="InterPro"/>
</dbReference>
<dbReference type="EMBL" id="DSBW01000104">
    <property type="protein sequence ID" value="HED30958.1"/>
    <property type="molecule type" value="Genomic_DNA"/>
</dbReference>
<reference evidence="8" key="1">
    <citation type="journal article" date="2020" name="mSystems">
        <title>Genome- and Community-Level Interaction Insights into Carbon Utilization and Element Cycling Functions of Hydrothermarchaeota in Hydrothermal Sediment.</title>
        <authorList>
            <person name="Zhou Z."/>
            <person name="Liu Y."/>
            <person name="Xu W."/>
            <person name="Pan J."/>
            <person name="Luo Z.H."/>
            <person name="Li M."/>
        </authorList>
    </citation>
    <scope>NUCLEOTIDE SEQUENCE [LARGE SCALE GENOMIC DNA]</scope>
    <source>
        <strain evidence="8">SpSt-1181</strain>
    </source>
</reference>
<dbReference type="PANTHER" id="PTHR43787">
    <property type="entry name" value="FEMO COFACTOR BIOSYNTHESIS PROTEIN NIFB-RELATED"/>
    <property type="match status" value="1"/>
</dbReference>
<evidence type="ECO:0000256" key="6">
    <source>
        <dbReference type="ARBA" id="ARBA00023014"/>
    </source>
</evidence>
<dbReference type="GO" id="GO:0046872">
    <property type="term" value="F:metal ion binding"/>
    <property type="evidence" value="ECO:0007669"/>
    <property type="project" value="UniProtKB-KW"/>
</dbReference>
<evidence type="ECO:0000256" key="2">
    <source>
        <dbReference type="ARBA" id="ARBA00022485"/>
    </source>
</evidence>
<evidence type="ECO:0000259" key="7">
    <source>
        <dbReference type="PROSITE" id="PS51918"/>
    </source>
</evidence>
<gene>
    <name evidence="8" type="ORF">ENN50_04595</name>
</gene>
<keyword evidence="3" id="KW-0949">S-adenosyl-L-methionine</keyword>
<evidence type="ECO:0000256" key="1">
    <source>
        <dbReference type="ARBA" id="ARBA00001966"/>
    </source>
</evidence>
<dbReference type="SFLD" id="SFLDG01083">
    <property type="entry name" value="Uncharacterised_Radical_SAM_Su"/>
    <property type="match status" value="1"/>
</dbReference>
<dbReference type="AlphaFoldDB" id="A0A831SU09"/>
<proteinExistence type="predicted"/>
<dbReference type="Proteomes" id="UP000886335">
    <property type="component" value="Unassembled WGS sequence"/>
</dbReference>
<dbReference type="SFLD" id="SFLDS00029">
    <property type="entry name" value="Radical_SAM"/>
    <property type="match status" value="1"/>
</dbReference>
<comment type="caution">
    <text evidence="8">The sequence shown here is derived from an EMBL/GenBank/DDBJ whole genome shotgun (WGS) entry which is preliminary data.</text>
</comment>
<dbReference type="Pfam" id="PF04055">
    <property type="entry name" value="Radical_SAM"/>
    <property type="match status" value="1"/>
</dbReference>
<feature type="domain" description="Radical SAM core" evidence="7">
    <location>
        <begin position="13"/>
        <end position="237"/>
    </location>
</feature>
<keyword evidence="6" id="KW-0411">Iron-sulfur</keyword>
<comment type="cofactor">
    <cofactor evidence="1">
        <name>[4Fe-4S] cluster</name>
        <dbReference type="ChEBI" id="CHEBI:49883"/>
    </cofactor>
</comment>
<dbReference type="GO" id="GO:0051539">
    <property type="term" value="F:4 iron, 4 sulfur cluster binding"/>
    <property type="evidence" value="ECO:0007669"/>
    <property type="project" value="UniProtKB-KW"/>
</dbReference>
<keyword evidence="4" id="KW-0479">Metal-binding</keyword>
<dbReference type="PROSITE" id="PS51918">
    <property type="entry name" value="RADICAL_SAM"/>
    <property type="match status" value="1"/>
</dbReference>
<dbReference type="CDD" id="cd01335">
    <property type="entry name" value="Radical_SAM"/>
    <property type="match status" value="1"/>
</dbReference>
<dbReference type="Gene3D" id="3.20.20.70">
    <property type="entry name" value="Aldolase class I"/>
    <property type="match status" value="1"/>
</dbReference>
<keyword evidence="2" id="KW-0004">4Fe-4S</keyword>
<protein>
    <submittedName>
        <fullName evidence="8">Radical SAM protein</fullName>
    </submittedName>
</protein>
<name>A0A831SU09_PROAE</name>
<organism evidence="8">
    <name type="scientific">Prosthecochloris aestuarii</name>
    <dbReference type="NCBI Taxonomy" id="1102"/>
    <lineage>
        <taxon>Bacteria</taxon>
        <taxon>Pseudomonadati</taxon>
        <taxon>Chlorobiota</taxon>
        <taxon>Chlorobiia</taxon>
        <taxon>Chlorobiales</taxon>
        <taxon>Chlorobiaceae</taxon>
        <taxon>Prosthecochloris</taxon>
    </lineage>
</organism>
<evidence type="ECO:0000256" key="5">
    <source>
        <dbReference type="ARBA" id="ARBA00023004"/>
    </source>
</evidence>
<dbReference type="InterPro" id="IPR040084">
    <property type="entry name" value="GTPase_Obg"/>
</dbReference>
<dbReference type="InterPro" id="IPR058240">
    <property type="entry name" value="rSAM_sf"/>
</dbReference>
<dbReference type="InterPro" id="IPR013785">
    <property type="entry name" value="Aldolase_TIM"/>
</dbReference>
<evidence type="ECO:0000256" key="3">
    <source>
        <dbReference type="ARBA" id="ARBA00022691"/>
    </source>
</evidence>
<accession>A0A831SU09</accession>
<dbReference type="PANTHER" id="PTHR43787:SF11">
    <property type="entry name" value="UPF0026 PROTEIN SLR1464"/>
    <property type="match status" value="1"/>
</dbReference>
<dbReference type="InterPro" id="IPR007197">
    <property type="entry name" value="rSAM"/>
</dbReference>
<sequence length="316" mass="35225">MKYVFGPVSSKRLGQSLGVDVLPSKSCTWNCVYCQLGRTLEYTTERREFFPKEDILAEIQQALHTGSSIDWITFVGSGETTLYKGLGWLIHETKKITPVPVAVITNGSLLSEENVRNELLEADAVLPSLNAGSEELFNAIDRPAPGFTFTRHVDGLKAFREVYRNQLWVEVMLLKGINDSAEALQDIANILETIRPDMVHLVLPTRPSTESTVHLPEDDTLTRARLILSTVTTVLHPSKKAMALSSSSDIIETVAAITMRHPLQDRELRHAIDELVSDDADQAERIIETLLVSGRFKTLTLEDGEVYWVPATDPRS</sequence>
<dbReference type="SUPFAM" id="SSF102114">
    <property type="entry name" value="Radical SAM enzymes"/>
    <property type="match status" value="1"/>
</dbReference>